<dbReference type="InParanoid" id="K5WH06"/>
<evidence type="ECO:0008006" key="3">
    <source>
        <dbReference type="Google" id="ProtNLM"/>
    </source>
</evidence>
<protein>
    <recommendedName>
        <fullName evidence="3">Heterokaryon incompatibility domain-containing protein</fullName>
    </recommendedName>
</protein>
<dbReference type="GeneID" id="18910910"/>
<dbReference type="EMBL" id="JH930470">
    <property type="protein sequence ID" value="EKM58364.1"/>
    <property type="molecule type" value="Genomic_DNA"/>
</dbReference>
<accession>K5WH06</accession>
<dbReference type="HOGENOM" id="CLU_769671_0_0_1"/>
<organism evidence="1 2">
    <name type="scientific">Phanerochaete carnosa (strain HHB-10118-sp)</name>
    <name type="common">White-rot fungus</name>
    <name type="synonym">Peniophora carnosa</name>
    <dbReference type="NCBI Taxonomy" id="650164"/>
    <lineage>
        <taxon>Eukaryota</taxon>
        <taxon>Fungi</taxon>
        <taxon>Dikarya</taxon>
        <taxon>Basidiomycota</taxon>
        <taxon>Agaricomycotina</taxon>
        <taxon>Agaricomycetes</taxon>
        <taxon>Polyporales</taxon>
        <taxon>Phanerochaetaceae</taxon>
        <taxon>Phanerochaete</taxon>
    </lineage>
</organism>
<reference evidence="1 2" key="1">
    <citation type="journal article" date="2012" name="BMC Genomics">
        <title>Comparative genomics of the white-rot fungi, Phanerochaete carnosa and P. chrysosporium, to elucidate the genetic basis of the distinct wood types they colonize.</title>
        <authorList>
            <person name="Suzuki H."/>
            <person name="MacDonald J."/>
            <person name="Syed K."/>
            <person name="Salamov A."/>
            <person name="Hori C."/>
            <person name="Aerts A."/>
            <person name="Henrissat B."/>
            <person name="Wiebenga A."/>
            <person name="vanKuyk P.A."/>
            <person name="Barry K."/>
            <person name="Lindquist E."/>
            <person name="LaButti K."/>
            <person name="Lapidus A."/>
            <person name="Lucas S."/>
            <person name="Coutinho P."/>
            <person name="Gong Y."/>
            <person name="Samejima M."/>
            <person name="Mahadevan R."/>
            <person name="Abou-Zaid M."/>
            <person name="de Vries R.P."/>
            <person name="Igarashi K."/>
            <person name="Yadav J.S."/>
            <person name="Grigoriev I.V."/>
            <person name="Master E.R."/>
        </authorList>
    </citation>
    <scope>NUCLEOTIDE SEQUENCE [LARGE SCALE GENOMIC DNA]</scope>
    <source>
        <strain evidence="1 2">HHB-10118-sp</strain>
    </source>
</reference>
<name>K5WH06_PHACS</name>
<sequence length="360" mass="41117">MTPINGHRWLVPIPRGISLDHVWLDVACLWWEGKKVDDQARLEEWKLDVPTIGHIYQAKPDGRPCITYFNGLGLPFDPSPTVVESDRHWFNRVWTVQETLFGWLPGGLSAAPHPDGPKFFSRLRDLPQSLRGFDASASLESAWMLLIKHMNGWQRLALLIQYQSDVPFGLFVSWAEFLRLTFRPTPDYWMELDLVDPLEVRSNKPGQYHNDPPATEPYYIGSLLADMHQGSGPQAPQLRLYDRADPITVQVSATETYGCLVPNVPCRILDLGDWSELWAAVEAVGERDLRGERALEMIKWGVIEVDRSEHEKFVELGPWNEGTRVIYLSSGEALARSGYVDKYMEAFNKARKSRKAENRS</sequence>
<dbReference type="KEGG" id="pco:PHACADRAFT_193482"/>
<gene>
    <name evidence="1" type="ORF">PHACADRAFT_193482</name>
</gene>
<evidence type="ECO:0000313" key="1">
    <source>
        <dbReference type="EMBL" id="EKM58364.1"/>
    </source>
</evidence>
<keyword evidence="2" id="KW-1185">Reference proteome</keyword>
<evidence type="ECO:0000313" key="2">
    <source>
        <dbReference type="Proteomes" id="UP000008370"/>
    </source>
</evidence>
<dbReference type="RefSeq" id="XP_007393681.1">
    <property type="nucleotide sequence ID" value="XM_007393619.1"/>
</dbReference>
<dbReference type="AlphaFoldDB" id="K5WH06"/>
<proteinExistence type="predicted"/>
<dbReference type="Proteomes" id="UP000008370">
    <property type="component" value="Unassembled WGS sequence"/>
</dbReference>